<sequence length="211" mass="23156">MEQHHRKPAYVNNALIAVSILYYFWLEFHGSTENAVFMVNHGAMYTPLVVEEGEYYRLLTSVFMHFGISHLVNNMVIQFVLGDNLERALGRIKYLVFYLICGVGANIFSMVVSINDYEQAVSAGASGAIFGVIGGLLYVVIRNRGRLEDLSTRQLVLFIVCSLYFGFSSTGIDNAAHIGGLVLGFLLAAIFYTAPGSSGPNAEEGGMNEGY</sequence>
<keyword evidence="5" id="KW-0720">Serine protease</keyword>
<evidence type="ECO:0000259" key="9">
    <source>
        <dbReference type="Pfam" id="PF01694"/>
    </source>
</evidence>
<dbReference type="AlphaFoldDB" id="A0A9D2T7T7"/>
<keyword evidence="7 8" id="KW-0472">Membrane</keyword>
<keyword evidence="2 10" id="KW-0645">Protease</keyword>
<evidence type="ECO:0000256" key="8">
    <source>
        <dbReference type="SAM" id="Phobius"/>
    </source>
</evidence>
<gene>
    <name evidence="10" type="ORF">IAA04_10860</name>
</gene>
<evidence type="ECO:0000256" key="5">
    <source>
        <dbReference type="ARBA" id="ARBA00022825"/>
    </source>
</evidence>
<evidence type="ECO:0000256" key="4">
    <source>
        <dbReference type="ARBA" id="ARBA00022801"/>
    </source>
</evidence>
<dbReference type="InterPro" id="IPR035952">
    <property type="entry name" value="Rhomboid-like_sf"/>
</dbReference>
<dbReference type="PANTHER" id="PTHR22936">
    <property type="entry name" value="RHOMBOID-RELATED"/>
    <property type="match status" value="1"/>
</dbReference>
<evidence type="ECO:0000256" key="6">
    <source>
        <dbReference type="ARBA" id="ARBA00022989"/>
    </source>
</evidence>
<feature type="transmembrane region" description="Helical" evidence="8">
    <location>
        <begin position="9"/>
        <end position="26"/>
    </location>
</feature>
<dbReference type="InterPro" id="IPR022764">
    <property type="entry name" value="Peptidase_S54_rhomboid_dom"/>
</dbReference>
<evidence type="ECO:0000256" key="1">
    <source>
        <dbReference type="ARBA" id="ARBA00004141"/>
    </source>
</evidence>
<dbReference type="SUPFAM" id="SSF144091">
    <property type="entry name" value="Rhomboid-like"/>
    <property type="match status" value="1"/>
</dbReference>
<comment type="caution">
    <text evidence="10">The sequence shown here is derived from an EMBL/GenBank/DDBJ whole genome shotgun (WGS) entry which is preliminary data.</text>
</comment>
<dbReference type="Proteomes" id="UP000823883">
    <property type="component" value="Unassembled WGS sequence"/>
</dbReference>
<dbReference type="Gene3D" id="1.20.1540.10">
    <property type="entry name" value="Rhomboid-like"/>
    <property type="match status" value="1"/>
</dbReference>
<feature type="transmembrane region" description="Helical" evidence="8">
    <location>
        <begin position="120"/>
        <end position="141"/>
    </location>
</feature>
<proteinExistence type="predicted"/>
<dbReference type="EMBL" id="DWWL01000070">
    <property type="protein sequence ID" value="HJC48541.1"/>
    <property type="molecule type" value="Genomic_DNA"/>
</dbReference>
<accession>A0A9D2T7T7</accession>
<keyword evidence="4" id="KW-0378">Hydrolase</keyword>
<evidence type="ECO:0000256" key="2">
    <source>
        <dbReference type="ARBA" id="ARBA00022670"/>
    </source>
</evidence>
<keyword evidence="3 8" id="KW-0812">Transmembrane</keyword>
<feature type="transmembrane region" description="Helical" evidence="8">
    <location>
        <begin position="62"/>
        <end position="82"/>
    </location>
</feature>
<dbReference type="Pfam" id="PF01694">
    <property type="entry name" value="Rhomboid"/>
    <property type="match status" value="1"/>
</dbReference>
<feature type="transmembrane region" description="Helical" evidence="8">
    <location>
        <begin position="175"/>
        <end position="194"/>
    </location>
</feature>
<protein>
    <submittedName>
        <fullName evidence="10">Rhomboid family intramembrane serine protease</fullName>
    </submittedName>
</protein>
<dbReference type="InterPro" id="IPR002610">
    <property type="entry name" value="Peptidase_S54_rhomboid-like"/>
</dbReference>
<feature type="domain" description="Peptidase S54 rhomboid" evidence="9">
    <location>
        <begin position="53"/>
        <end position="192"/>
    </location>
</feature>
<reference evidence="10" key="2">
    <citation type="submission" date="2021-04" db="EMBL/GenBank/DDBJ databases">
        <authorList>
            <person name="Gilroy R."/>
        </authorList>
    </citation>
    <scope>NUCLEOTIDE SEQUENCE</scope>
    <source>
        <strain evidence="10">CHK183-5548</strain>
    </source>
</reference>
<dbReference type="GO" id="GO:0006508">
    <property type="term" value="P:proteolysis"/>
    <property type="evidence" value="ECO:0007669"/>
    <property type="project" value="UniProtKB-KW"/>
</dbReference>
<dbReference type="GO" id="GO:0004252">
    <property type="term" value="F:serine-type endopeptidase activity"/>
    <property type="evidence" value="ECO:0007669"/>
    <property type="project" value="InterPro"/>
</dbReference>
<feature type="transmembrane region" description="Helical" evidence="8">
    <location>
        <begin position="94"/>
        <end position="114"/>
    </location>
</feature>
<reference evidence="10" key="1">
    <citation type="journal article" date="2021" name="PeerJ">
        <title>Extensive microbial diversity within the chicken gut microbiome revealed by metagenomics and culture.</title>
        <authorList>
            <person name="Gilroy R."/>
            <person name="Ravi A."/>
            <person name="Getino M."/>
            <person name="Pursley I."/>
            <person name="Horton D.L."/>
            <person name="Alikhan N.F."/>
            <person name="Baker D."/>
            <person name="Gharbi K."/>
            <person name="Hall N."/>
            <person name="Watson M."/>
            <person name="Adriaenssens E.M."/>
            <person name="Foster-Nyarko E."/>
            <person name="Jarju S."/>
            <person name="Secka A."/>
            <person name="Antonio M."/>
            <person name="Oren A."/>
            <person name="Chaudhuri R.R."/>
            <person name="La Ragione R."/>
            <person name="Hildebrand F."/>
            <person name="Pallen M.J."/>
        </authorList>
    </citation>
    <scope>NUCLEOTIDE SEQUENCE</scope>
    <source>
        <strain evidence="10">CHK183-5548</strain>
    </source>
</reference>
<organism evidence="10 11">
    <name type="scientific">Candidatus Lachnoclostridium pullistercoris</name>
    <dbReference type="NCBI Taxonomy" id="2838632"/>
    <lineage>
        <taxon>Bacteria</taxon>
        <taxon>Bacillati</taxon>
        <taxon>Bacillota</taxon>
        <taxon>Clostridia</taxon>
        <taxon>Lachnospirales</taxon>
        <taxon>Lachnospiraceae</taxon>
    </lineage>
</organism>
<feature type="transmembrane region" description="Helical" evidence="8">
    <location>
        <begin position="153"/>
        <end position="169"/>
    </location>
</feature>
<evidence type="ECO:0000313" key="11">
    <source>
        <dbReference type="Proteomes" id="UP000823883"/>
    </source>
</evidence>
<evidence type="ECO:0000256" key="7">
    <source>
        <dbReference type="ARBA" id="ARBA00023136"/>
    </source>
</evidence>
<dbReference type="GO" id="GO:0016020">
    <property type="term" value="C:membrane"/>
    <property type="evidence" value="ECO:0007669"/>
    <property type="project" value="UniProtKB-SubCell"/>
</dbReference>
<keyword evidence="6 8" id="KW-1133">Transmembrane helix</keyword>
<comment type="subcellular location">
    <subcellularLocation>
        <location evidence="1">Membrane</location>
        <topology evidence="1">Multi-pass membrane protein</topology>
    </subcellularLocation>
</comment>
<dbReference type="PANTHER" id="PTHR22936:SF69">
    <property type="entry name" value="RHOMBOID-LIKE PROTEIN"/>
    <property type="match status" value="1"/>
</dbReference>
<evidence type="ECO:0000313" key="10">
    <source>
        <dbReference type="EMBL" id="HJC48541.1"/>
    </source>
</evidence>
<evidence type="ECO:0000256" key="3">
    <source>
        <dbReference type="ARBA" id="ARBA00022692"/>
    </source>
</evidence>
<name>A0A9D2T7T7_9FIRM</name>